<gene>
    <name evidence="2" type="ORF">HF394_18765</name>
</gene>
<evidence type="ECO:0000313" key="2">
    <source>
        <dbReference type="EMBL" id="QKX52456.1"/>
    </source>
</evidence>
<keyword evidence="3" id="KW-1185">Reference proteome</keyword>
<reference evidence="3" key="2">
    <citation type="submission" date="2020-06" db="EMBL/GenBank/DDBJ databases">
        <title>Isolation of Planomicrobium glaciei.</title>
        <authorList>
            <person name="Malisova L."/>
            <person name="Safrankova R."/>
            <person name="Jakubu V."/>
            <person name="Spanelova P."/>
        </authorList>
    </citation>
    <scope>NUCLEOTIDE SEQUENCE [LARGE SCALE GENOMIC DNA]</scope>
    <source>
        <strain evidence="3">NRL-ATB46093</strain>
    </source>
</reference>
<evidence type="ECO:0000313" key="3">
    <source>
        <dbReference type="Proteomes" id="UP000509222"/>
    </source>
</evidence>
<sequence length="113" mass="12488">MKTSTPCPHCQKPLTVEDFENFTSPFTMKCPHCSAKLKETKVTPFLLLLAAVAVPLLIVLGIAIKTFLAVIIPLVDKVPTALVFLAFCYPLYALYESFNAAVMFNKGNLHTKK</sequence>
<dbReference type="Proteomes" id="UP000509222">
    <property type="component" value="Chromosome"/>
</dbReference>
<keyword evidence="1" id="KW-0812">Transmembrane</keyword>
<protein>
    <submittedName>
        <fullName evidence="2">Uncharacterized protein</fullName>
    </submittedName>
</protein>
<dbReference type="EMBL" id="CP051177">
    <property type="protein sequence ID" value="QKX52456.1"/>
    <property type="molecule type" value="Genomic_DNA"/>
</dbReference>
<dbReference type="AlphaFoldDB" id="A0A7H8QET0"/>
<accession>A0A7H8QET0</accession>
<evidence type="ECO:0000256" key="1">
    <source>
        <dbReference type="SAM" id="Phobius"/>
    </source>
</evidence>
<feature type="transmembrane region" description="Helical" evidence="1">
    <location>
        <begin position="81"/>
        <end position="104"/>
    </location>
</feature>
<organism evidence="2 3">
    <name type="scientific">Planococcus glaciei</name>
    <dbReference type="NCBI Taxonomy" id="459472"/>
    <lineage>
        <taxon>Bacteria</taxon>
        <taxon>Bacillati</taxon>
        <taxon>Bacillota</taxon>
        <taxon>Bacilli</taxon>
        <taxon>Bacillales</taxon>
        <taxon>Caryophanaceae</taxon>
        <taxon>Planococcus</taxon>
    </lineage>
</organism>
<feature type="transmembrane region" description="Helical" evidence="1">
    <location>
        <begin position="45"/>
        <end position="75"/>
    </location>
</feature>
<keyword evidence="1" id="KW-1133">Transmembrane helix</keyword>
<keyword evidence="1" id="KW-0472">Membrane</keyword>
<reference evidence="2 3" key="1">
    <citation type="submission" date="2020-04" db="EMBL/GenBank/DDBJ databases">
        <authorList>
            <person name="Pajer P."/>
            <person name="Broz P."/>
        </authorList>
    </citation>
    <scope>NUCLEOTIDE SEQUENCE [LARGE SCALE GENOMIC DNA]</scope>
    <source>
        <strain evidence="3">NRL-ATB46093</strain>
    </source>
</reference>
<proteinExistence type="predicted"/>
<dbReference type="RefSeq" id="WP_176295080.1">
    <property type="nucleotide sequence ID" value="NZ_CP051177.1"/>
</dbReference>
<name>A0A7H8QET0_9BACL</name>